<keyword evidence="3" id="KW-1185">Reference proteome</keyword>
<organism evidence="2 3">
    <name type="scientific">Cercospora zeae-maydis SCOH1-5</name>
    <dbReference type="NCBI Taxonomy" id="717836"/>
    <lineage>
        <taxon>Eukaryota</taxon>
        <taxon>Fungi</taxon>
        <taxon>Dikarya</taxon>
        <taxon>Ascomycota</taxon>
        <taxon>Pezizomycotina</taxon>
        <taxon>Dothideomycetes</taxon>
        <taxon>Dothideomycetidae</taxon>
        <taxon>Mycosphaerellales</taxon>
        <taxon>Mycosphaerellaceae</taxon>
        <taxon>Cercospora</taxon>
    </lineage>
</organism>
<reference evidence="2" key="1">
    <citation type="journal article" date="2020" name="Stud. Mycol.">
        <title>101 Dothideomycetes genomes: a test case for predicting lifestyles and emergence of pathogens.</title>
        <authorList>
            <person name="Haridas S."/>
            <person name="Albert R."/>
            <person name="Binder M."/>
            <person name="Bloem J."/>
            <person name="Labutti K."/>
            <person name="Salamov A."/>
            <person name="Andreopoulos B."/>
            <person name="Baker S."/>
            <person name="Barry K."/>
            <person name="Bills G."/>
            <person name="Bluhm B."/>
            <person name="Cannon C."/>
            <person name="Castanera R."/>
            <person name="Culley D."/>
            <person name="Daum C."/>
            <person name="Ezra D."/>
            <person name="Gonzalez J."/>
            <person name="Henrissat B."/>
            <person name="Kuo A."/>
            <person name="Liang C."/>
            <person name="Lipzen A."/>
            <person name="Lutzoni F."/>
            <person name="Magnuson J."/>
            <person name="Mondo S."/>
            <person name="Nolan M."/>
            <person name="Ohm R."/>
            <person name="Pangilinan J."/>
            <person name="Park H.-J."/>
            <person name="Ramirez L."/>
            <person name="Alfaro M."/>
            <person name="Sun H."/>
            <person name="Tritt A."/>
            <person name="Yoshinaga Y."/>
            <person name="Zwiers L.-H."/>
            <person name="Turgeon B."/>
            <person name="Goodwin S."/>
            <person name="Spatafora J."/>
            <person name="Crous P."/>
            <person name="Grigoriev I."/>
        </authorList>
    </citation>
    <scope>NUCLEOTIDE SEQUENCE</scope>
    <source>
        <strain evidence="2">SCOH1-5</strain>
    </source>
</reference>
<dbReference type="Proteomes" id="UP000799539">
    <property type="component" value="Unassembled WGS sequence"/>
</dbReference>
<gene>
    <name evidence="2" type="ORF">CERZMDRAFT_100817</name>
</gene>
<dbReference type="OrthoDB" id="3938544at2759"/>
<evidence type="ECO:0000313" key="3">
    <source>
        <dbReference type="Proteomes" id="UP000799539"/>
    </source>
</evidence>
<proteinExistence type="predicted"/>
<feature type="region of interest" description="Disordered" evidence="1">
    <location>
        <begin position="23"/>
        <end position="57"/>
    </location>
</feature>
<accession>A0A6A6F8E9</accession>
<evidence type="ECO:0000256" key="1">
    <source>
        <dbReference type="SAM" id="MobiDB-lite"/>
    </source>
</evidence>
<name>A0A6A6F8E9_9PEZI</name>
<dbReference type="AlphaFoldDB" id="A0A6A6F8E9"/>
<protein>
    <submittedName>
        <fullName evidence="2">Uncharacterized protein</fullName>
    </submittedName>
</protein>
<evidence type="ECO:0000313" key="2">
    <source>
        <dbReference type="EMBL" id="KAF2209067.1"/>
    </source>
</evidence>
<dbReference type="EMBL" id="ML992689">
    <property type="protein sequence ID" value="KAF2209067.1"/>
    <property type="molecule type" value="Genomic_DNA"/>
</dbReference>
<sequence>MTSQQNPEDLETPNDLFSISISLDANHSADDDDDEAAESAAGDRSSTVNRTFQSEEEFQKQKASYSAKIYSGKGLLGELVERVPQLGKGNGEENSEKGKEKGKIRLGKKEVQFLGYVVGEMYYDREYEGILELCGRVREKVMGVGEGEGGREREREMKKLEESLGRWEGRCREKIEKREGRGKEKEGLVTT</sequence>